<keyword evidence="1" id="KW-0472">Membrane</keyword>
<dbReference type="RefSeq" id="WP_190353242.1">
    <property type="nucleotide sequence ID" value="NZ_JACJPY010000150.1"/>
</dbReference>
<comment type="caution">
    <text evidence="2">The sequence shown here is derived from an EMBL/GenBank/DDBJ whole genome shotgun (WGS) entry which is preliminary data.</text>
</comment>
<protein>
    <submittedName>
        <fullName evidence="2">Uncharacterized protein</fullName>
    </submittedName>
</protein>
<name>A0A926UXJ5_9CYAN</name>
<evidence type="ECO:0000313" key="3">
    <source>
        <dbReference type="Proteomes" id="UP000631421"/>
    </source>
</evidence>
<reference evidence="2" key="2">
    <citation type="submission" date="2020-08" db="EMBL/GenBank/DDBJ databases">
        <authorList>
            <person name="Chen M."/>
            <person name="Teng W."/>
            <person name="Zhao L."/>
            <person name="Hu C."/>
            <person name="Zhou Y."/>
            <person name="Han B."/>
            <person name="Song L."/>
            <person name="Shu W."/>
        </authorList>
    </citation>
    <scope>NUCLEOTIDE SEQUENCE</scope>
    <source>
        <strain evidence="2">FACHB-1277</strain>
    </source>
</reference>
<sequence length="109" mass="12284">MITDEEALNLIFTALRDKKKKTEIVTTLVHYGISITDAEYLISVGVQYRKNVFKQQGKERILWGYMAMFFGLILTVITSFNVVFAGLLGVGIVYTLVGVVQAYTGWNIQ</sequence>
<feature type="transmembrane region" description="Helical" evidence="1">
    <location>
        <begin position="61"/>
        <end position="80"/>
    </location>
</feature>
<gene>
    <name evidence="2" type="ORF">H6F44_22095</name>
</gene>
<keyword evidence="1" id="KW-1133">Transmembrane helix</keyword>
<accession>A0A926UXJ5</accession>
<reference evidence="2" key="1">
    <citation type="journal article" date="2015" name="ISME J.">
        <title>Draft Genome Sequence of Streptomyces incarnatus NRRL8089, which Produces the Nucleoside Antibiotic Sinefungin.</title>
        <authorList>
            <person name="Oshima K."/>
            <person name="Hattori M."/>
            <person name="Shimizu H."/>
            <person name="Fukuda K."/>
            <person name="Nemoto M."/>
            <person name="Inagaki K."/>
            <person name="Tamura T."/>
        </authorList>
    </citation>
    <scope>NUCLEOTIDE SEQUENCE</scope>
    <source>
        <strain evidence="2">FACHB-1277</strain>
    </source>
</reference>
<dbReference type="Proteomes" id="UP000631421">
    <property type="component" value="Unassembled WGS sequence"/>
</dbReference>
<dbReference type="AlphaFoldDB" id="A0A926UXJ5"/>
<evidence type="ECO:0000256" key="1">
    <source>
        <dbReference type="SAM" id="Phobius"/>
    </source>
</evidence>
<feature type="transmembrane region" description="Helical" evidence="1">
    <location>
        <begin position="86"/>
        <end position="106"/>
    </location>
</feature>
<organism evidence="2 3">
    <name type="scientific">Pseudanabaena cinerea FACHB-1277</name>
    <dbReference type="NCBI Taxonomy" id="2949581"/>
    <lineage>
        <taxon>Bacteria</taxon>
        <taxon>Bacillati</taxon>
        <taxon>Cyanobacteriota</taxon>
        <taxon>Cyanophyceae</taxon>
        <taxon>Pseudanabaenales</taxon>
        <taxon>Pseudanabaenaceae</taxon>
        <taxon>Pseudanabaena</taxon>
        <taxon>Pseudanabaena cinerea</taxon>
    </lineage>
</organism>
<keyword evidence="3" id="KW-1185">Reference proteome</keyword>
<dbReference type="EMBL" id="JACJPY010000150">
    <property type="protein sequence ID" value="MBD2152783.1"/>
    <property type="molecule type" value="Genomic_DNA"/>
</dbReference>
<proteinExistence type="predicted"/>
<keyword evidence="1" id="KW-0812">Transmembrane</keyword>
<evidence type="ECO:0000313" key="2">
    <source>
        <dbReference type="EMBL" id="MBD2152783.1"/>
    </source>
</evidence>